<dbReference type="Proteomes" id="UP000002363">
    <property type="component" value="Chromosome"/>
</dbReference>
<organism evidence="1 2">
    <name type="scientific">Enterobacter cloacae subsp. cloacae (strain ATCC 13047 / DSM 30054 / NBRC 13535 / NCTC 10005 / WDCM 00083 / NCDC 279-56)</name>
    <dbReference type="NCBI Taxonomy" id="716541"/>
    <lineage>
        <taxon>Bacteria</taxon>
        <taxon>Pseudomonadati</taxon>
        <taxon>Pseudomonadota</taxon>
        <taxon>Gammaproteobacteria</taxon>
        <taxon>Enterobacterales</taxon>
        <taxon>Enterobacteriaceae</taxon>
        <taxon>Enterobacter</taxon>
        <taxon>Enterobacter cloacae complex</taxon>
    </lineage>
</organism>
<proteinExistence type="predicted"/>
<dbReference type="STRING" id="716541.ECL_00433"/>
<keyword evidence="2" id="KW-1185">Reference proteome</keyword>
<accession>A0A0H3CEH7</accession>
<evidence type="ECO:0000313" key="1">
    <source>
        <dbReference type="EMBL" id="ADF59999.1"/>
    </source>
</evidence>
<gene>
    <name evidence="1" type="ordered locus">ECL_00433</name>
</gene>
<dbReference type="EnsemblBacteria" id="ADF59999">
    <property type="protein sequence ID" value="ADF59999"/>
    <property type="gene ID" value="ECL_00433"/>
</dbReference>
<name>A0A0H3CEH7_ENTCC</name>
<dbReference type="eggNOG" id="ENOG5031BH8">
    <property type="taxonomic scope" value="Bacteria"/>
</dbReference>
<protein>
    <submittedName>
        <fullName evidence="1">Uncharacterized protein</fullName>
    </submittedName>
</protein>
<dbReference type="KEGG" id="enc:ECL_00433"/>
<dbReference type="HOGENOM" id="CLU_080954_1_0_6"/>
<dbReference type="RefSeq" id="WP_013095171.1">
    <property type="nucleotide sequence ID" value="NC_014121.1"/>
</dbReference>
<dbReference type="EMBL" id="CP001918">
    <property type="protein sequence ID" value="ADF59999.1"/>
    <property type="molecule type" value="Genomic_DNA"/>
</dbReference>
<evidence type="ECO:0000313" key="2">
    <source>
        <dbReference type="Proteomes" id="UP000002363"/>
    </source>
</evidence>
<sequence>MSDFLARTDANPPHWAGEVIGKWDDHKLRLYGGFLRRHYWTDQGSINVFCIKGTDHPDYQGLTWHEFLHRGKRMDRNIPMLERNPGYYLETDRKKPSMYYNSYDGIDWYIGADGNHRSGLARFLFHEREMAYLHGVHLNHYEFDEPLLAVYLALREELSQHAAQGFHMDLNVNRVHRAREDTAGWKTDIYSTSLYFSVGSWCREHADNLDISALAAPRDFSCPDEGWQLLVSLMAWRDKRTATKRPGFFSRLTSRGRI</sequence>
<dbReference type="OrthoDB" id="6624642at2"/>
<dbReference type="AlphaFoldDB" id="A0A0H3CEH7"/>
<dbReference type="PATRIC" id="fig|716541.4.peg.716"/>
<reference evidence="1 2" key="1">
    <citation type="journal article" date="2010" name="J. Bacteriol.">
        <title>Complete genome sequence of Enterobacter cloacae subsp. cloacae type strain ATCC 13047.</title>
        <authorList>
            <person name="Ren Y."/>
            <person name="Ren Y."/>
            <person name="Zhou Z."/>
            <person name="Guo X."/>
            <person name="Li Y."/>
            <person name="Feng L."/>
            <person name="Wang L."/>
        </authorList>
    </citation>
    <scope>NUCLEOTIDE SEQUENCE [LARGE SCALE GENOMIC DNA]</scope>
    <source>
        <strain evidence="2">ATCC 13047 / DSM 30054 / NBRC 13535 / NCTC 10005 / WDCM 00083 / NCDC 279-56</strain>
    </source>
</reference>